<dbReference type="PROSITE" id="PS50231">
    <property type="entry name" value="RICIN_B_LECTIN"/>
    <property type="match status" value="2"/>
</dbReference>
<dbReference type="KEGG" id="baqk:QN215_08925"/>
<sequence length="561" mass="60793">MSIALVFSSAEQASAADANHFNAGYIISDARFYDSQAMTTAQIQAFLNKQVPTCHPEWDSAPSTIVCLKDYSGKTTAESQDAYCAGYTGGKTQTAAQIIDGVARSCGVSQQVLLVLLQKENGLVTHSWPSPWRYKTAMGYGCPDTAQCDARYYGFFNQVYNAARQYKMYKIRPYDYNFQIGNNRIDWSPNSSCGSSVVAIKNQATAGLYDYTPYRPNQAALNAGYGTGDSCSSYGNRNFYLYYSDWFGDPTSAIPAPSTPALDTTALPAVSIPNGRYYISSKLNYDFGMDVPAANKKSGTAIQLYQGNRTLAQQYDFRKNGNGSYTITNANSGLVLDVRYAQTANSTPIIQHAANATLAQQWYLRKADDSSYYLQSALGNYVLDVSAAQVADGTALGIYTPNATNAQRVLITSVSSLPESTPVTIASKLNANYVFDIRAASLSSGAALQLYTVNGTPAQQFLLHQVSNGVYEIVNQHSSLNVEIAAGAVADNSILQQYSSNGTQAQRWFLRDAGNGYVSFYNLNSGKYIDVAAGIVAASKQLSIYSGNGTDAQQWKVAIKH</sequence>
<organism evidence="2">
    <name type="scientific">Bifidobacterium aquikefiricola</name>
    <dbReference type="NCBI Taxonomy" id="3059038"/>
    <lineage>
        <taxon>Bacteria</taxon>
        <taxon>Bacillati</taxon>
        <taxon>Actinomycetota</taxon>
        <taxon>Actinomycetes</taxon>
        <taxon>Bifidobacteriales</taxon>
        <taxon>Bifidobacteriaceae</taxon>
        <taxon>Bifidobacterium</taxon>
    </lineage>
</organism>
<proteinExistence type="predicted"/>
<reference evidence="2" key="1">
    <citation type="submission" date="2023-07" db="EMBL/GenBank/DDBJ databases">
        <title>Bifidobacterium aquikefiriaerophilum sp. nov. and Bifidobacterium eccum sp. nov., isolated from water kefir.</title>
        <authorList>
            <person name="Breselge S."/>
            <person name="Bellassi P."/>
            <person name="Barcenilla C."/>
            <person name="Alvarez-Ordonez A."/>
            <person name="Morelli L."/>
            <person name="Cotter P.D."/>
        </authorList>
    </citation>
    <scope>NUCLEOTIDE SEQUENCE</scope>
    <source>
        <strain evidence="2">WK041_4_12</strain>
    </source>
</reference>
<dbReference type="AlphaFoldDB" id="A0AB39U5T2"/>
<dbReference type="InterPro" id="IPR000772">
    <property type="entry name" value="Ricin_B_lectin"/>
</dbReference>
<name>A0AB39U5T2_9BIFI</name>
<evidence type="ECO:0000259" key="1">
    <source>
        <dbReference type="SMART" id="SM00458"/>
    </source>
</evidence>
<dbReference type="CDD" id="cd00161">
    <property type="entry name" value="beta-trefoil_Ricin-like"/>
    <property type="match status" value="2"/>
</dbReference>
<dbReference type="InterPro" id="IPR035992">
    <property type="entry name" value="Ricin_B-like_lectins"/>
</dbReference>
<dbReference type="SUPFAM" id="SSF50370">
    <property type="entry name" value="Ricin B-like lectins"/>
    <property type="match status" value="2"/>
</dbReference>
<accession>A0AB39U5T2</accession>
<feature type="domain" description="Ricin B lectin" evidence="1">
    <location>
        <begin position="420"/>
        <end position="558"/>
    </location>
</feature>
<protein>
    <submittedName>
        <fullName evidence="2">RICIN domain-containing protein</fullName>
    </submittedName>
</protein>
<dbReference type="Gene3D" id="2.80.10.50">
    <property type="match status" value="2"/>
</dbReference>
<dbReference type="EMBL" id="CP129674">
    <property type="protein sequence ID" value="XDS44369.1"/>
    <property type="molecule type" value="Genomic_DNA"/>
</dbReference>
<evidence type="ECO:0000313" key="2">
    <source>
        <dbReference type="EMBL" id="XDS44369.1"/>
    </source>
</evidence>
<dbReference type="Pfam" id="PF14200">
    <property type="entry name" value="RicinB_lectin_2"/>
    <property type="match status" value="2"/>
</dbReference>
<dbReference type="RefSeq" id="WP_369343957.1">
    <property type="nucleotide sequence ID" value="NZ_CP129674.1"/>
</dbReference>
<gene>
    <name evidence="2" type="ORF">QN215_08925</name>
</gene>
<feature type="domain" description="Ricin B lectin" evidence="1">
    <location>
        <begin position="274"/>
        <end position="412"/>
    </location>
</feature>
<dbReference type="SMART" id="SM00458">
    <property type="entry name" value="RICIN"/>
    <property type="match status" value="2"/>
</dbReference>